<comment type="pathway">
    <text evidence="15">Phospholipid metabolism.</text>
</comment>
<keyword evidence="5" id="KW-0444">Lipid biosynthesis</keyword>
<keyword evidence="12" id="KW-0594">Phospholipid biosynthesis</keyword>
<evidence type="ECO:0000256" key="10">
    <source>
        <dbReference type="ARBA" id="ARBA00023098"/>
    </source>
</evidence>
<dbReference type="GO" id="GO:0016020">
    <property type="term" value="C:membrane"/>
    <property type="evidence" value="ECO:0007669"/>
    <property type="project" value="UniProtKB-SubCell"/>
</dbReference>
<dbReference type="InterPro" id="IPR049941">
    <property type="entry name" value="LPLAT_7/PORCN-like"/>
</dbReference>
<name>A0A0B1SMV4_OESDE</name>
<evidence type="ECO:0000256" key="18">
    <source>
        <dbReference type="ARBA" id="ARBA00039721"/>
    </source>
</evidence>
<dbReference type="OrthoDB" id="5974730at2759"/>
<dbReference type="PANTHER" id="PTHR13906">
    <property type="entry name" value="PORCUPINE"/>
    <property type="match status" value="1"/>
</dbReference>
<evidence type="ECO:0000256" key="14">
    <source>
        <dbReference type="ARBA" id="ARBA00023315"/>
    </source>
</evidence>
<evidence type="ECO:0000256" key="17">
    <source>
        <dbReference type="ARBA" id="ARBA00038923"/>
    </source>
</evidence>
<keyword evidence="7 19" id="KW-0812">Transmembrane</keyword>
<evidence type="ECO:0000256" key="12">
    <source>
        <dbReference type="ARBA" id="ARBA00023209"/>
    </source>
</evidence>
<comment type="pathway">
    <text evidence="3">Lipid metabolism; phospholipid metabolism.</text>
</comment>
<reference evidence="20 21" key="1">
    <citation type="submission" date="2014-03" db="EMBL/GenBank/DDBJ databases">
        <title>Draft genome of the hookworm Oesophagostomum dentatum.</title>
        <authorList>
            <person name="Mitreva M."/>
        </authorList>
    </citation>
    <scope>NUCLEOTIDE SEQUENCE [LARGE SCALE GENOMIC DNA]</scope>
    <source>
        <strain evidence="20 21">OD-Hann</strain>
    </source>
</reference>
<dbReference type="EMBL" id="KN564914">
    <property type="protein sequence ID" value="KHJ85201.1"/>
    <property type="molecule type" value="Genomic_DNA"/>
</dbReference>
<evidence type="ECO:0000313" key="21">
    <source>
        <dbReference type="Proteomes" id="UP000053660"/>
    </source>
</evidence>
<dbReference type="EC" id="2.3.1.23" evidence="16"/>
<evidence type="ECO:0000256" key="16">
    <source>
        <dbReference type="ARBA" id="ARBA00026120"/>
    </source>
</evidence>
<accession>A0A0B1SMV4</accession>
<proteinExistence type="inferred from homology"/>
<keyword evidence="11 19" id="KW-0472">Membrane</keyword>
<evidence type="ECO:0000256" key="7">
    <source>
        <dbReference type="ARBA" id="ARBA00022692"/>
    </source>
</evidence>
<evidence type="ECO:0000256" key="8">
    <source>
        <dbReference type="ARBA" id="ARBA00022824"/>
    </source>
</evidence>
<dbReference type="PANTHER" id="PTHR13906:SF14">
    <property type="entry name" value="LYSOPHOSPHOLIPID ACYLTRANSFERASE 5"/>
    <property type="match status" value="1"/>
</dbReference>
<keyword evidence="6" id="KW-0808">Transferase</keyword>
<dbReference type="InterPro" id="IPR004299">
    <property type="entry name" value="MBOAT_fam"/>
</dbReference>
<comment type="subcellular location">
    <subcellularLocation>
        <location evidence="2">Endoplasmic reticulum</location>
    </subcellularLocation>
    <subcellularLocation>
        <location evidence="1">Membrane</location>
        <topology evidence="1">Multi-pass membrane protein</topology>
    </subcellularLocation>
</comment>
<sequence>MCRYCAMWMVVEGASILNGLGYNGKDEKGEDRWDGARDIHVWKWETGHDFTSCVQSFNCGTNTWAKNHVLRRLRWLDSKPAAHLSTLAYLAIWHGYHLGYFLLFFLEFGCMVAQEQLYKLIDRTPGWAEFNANPSVRPFIWLFGRVTIMYSMGMGFLTFGLVKTTHWIGPVKSLYFLVYIIYFVAWPLLYKFLVTVLPRKSKSDSRSTKNEINTETKKKVF</sequence>
<dbReference type="GO" id="GO:0030258">
    <property type="term" value="P:lipid modification"/>
    <property type="evidence" value="ECO:0007669"/>
    <property type="project" value="TreeGrafter"/>
</dbReference>
<protein>
    <recommendedName>
        <fullName evidence="18">Lysophospholipid acyltransferase 5</fullName>
        <ecNumber evidence="16">2.3.1.23</ecNumber>
        <ecNumber evidence="17">2.3.1.n6</ecNumber>
    </recommendedName>
</protein>
<keyword evidence="21" id="KW-1185">Reference proteome</keyword>
<evidence type="ECO:0000313" key="20">
    <source>
        <dbReference type="EMBL" id="KHJ85201.1"/>
    </source>
</evidence>
<dbReference type="GO" id="GO:0071617">
    <property type="term" value="F:lysophospholipid acyltransferase activity"/>
    <property type="evidence" value="ECO:0007669"/>
    <property type="project" value="TreeGrafter"/>
</dbReference>
<organism evidence="20 21">
    <name type="scientific">Oesophagostomum dentatum</name>
    <name type="common">Nodular worm</name>
    <dbReference type="NCBI Taxonomy" id="61180"/>
    <lineage>
        <taxon>Eukaryota</taxon>
        <taxon>Metazoa</taxon>
        <taxon>Ecdysozoa</taxon>
        <taxon>Nematoda</taxon>
        <taxon>Chromadorea</taxon>
        <taxon>Rhabditida</taxon>
        <taxon>Rhabditina</taxon>
        <taxon>Rhabditomorpha</taxon>
        <taxon>Strongyloidea</taxon>
        <taxon>Strongylidae</taxon>
        <taxon>Oesophagostomum</taxon>
    </lineage>
</organism>
<evidence type="ECO:0000256" key="13">
    <source>
        <dbReference type="ARBA" id="ARBA00023264"/>
    </source>
</evidence>
<comment type="similarity">
    <text evidence="4">Belongs to the membrane-bound acyltransferase family.</text>
</comment>
<evidence type="ECO:0000256" key="4">
    <source>
        <dbReference type="ARBA" id="ARBA00010323"/>
    </source>
</evidence>
<feature type="transmembrane region" description="Helical" evidence="19">
    <location>
        <begin position="81"/>
        <end position="106"/>
    </location>
</feature>
<evidence type="ECO:0000256" key="15">
    <source>
        <dbReference type="ARBA" id="ARBA00025707"/>
    </source>
</evidence>
<evidence type="ECO:0000256" key="5">
    <source>
        <dbReference type="ARBA" id="ARBA00022516"/>
    </source>
</evidence>
<dbReference type="EC" id="2.3.1.n6" evidence="17"/>
<evidence type="ECO:0000256" key="6">
    <source>
        <dbReference type="ARBA" id="ARBA00022679"/>
    </source>
</evidence>
<feature type="transmembrane region" description="Helical" evidence="19">
    <location>
        <begin position="174"/>
        <end position="193"/>
    </location>
</feature>
<keyword evidence="8" id="KW-0256">Endoplasmic reticulum</keyword>
<feature type="transmembrane region" description="Helical" evidence="19">
    <location>
        <begin position="139"/>
        <end position="162"/>
    </location>
</feature>
<evidence type="ECO:0000256" key="2">
    <source>
        <dbReference type="ARBA" id="ARBA00004240"/>
    </source>
</evidence>
<keyword evidence="13" id="KW-1208">Phospholipid metabolism</keyword>
<dbReference type="Proteomes" id="UP000053660">
    <property type="component" value="Unassembled WGS sequence"/>
</dbReference>
<dbReference type="AlphaFoldDB" id="A0A0B1SMV4"/>
<evidence type="ECO:0000256" key="1">
    <source>
        <dbReference type="ARBA" id="ARBA00004141"/>
    </source>
</evidence>
<evidence type="ECO:0000256" key="3">
    <source>
        <dbReference type="ARBA" id="ARBA00005074"/>
    </source>
</evidence>
<keyword evidence="14" id="KW-0012">Acyltransferase</keyword>
<dbReference type="GO" id="GO:0047184">
    <property type="term" value="F:1-acylglycerophosphocholine O-acyltransferase activity"/>
    <property type="evidence" value="ECO:0007669"/>
    <property type="project" value="UniProtKB-EC"/>
</dbReference>
<evidence type="ECO:0000256" key="19">
    <source>
        <dbReference type="SAM" id="Phobius"/>
    </source>
</evidence>
<dbReference type="GO" id="GO:0006656">
    <property type="term" value="P:phosphatidylcholine biosynthetic process"/>
    <property type="evidence" value="ECO:0007669"/>
    <property type="project" value="TreeGrafter"/>
</dbReference>
<evidence type="ECO:0000256" key="11">
    <source>
        <dbReference type="ARBA" id="ARBA00023136"/>
    </source>
</evidence>
<dbReference type="Pfam" id="PF03062">
    <property type="entry name" value="MBOAT"/>
    <property type="match status" value="1"/>
</dbReference>
<evidence type="ECO:0000256" key="9">
    <source>
        <dbReference type="ARBA" id="ARBA00022989"/>
    </source>
</evidence>
<keyword evidence="9 19" id="KW-1133">Transmembrane helix</keyword>
<dbReference type="GO" id="GO:0005783">
    <property type="term" value="C:endoplasmic reticulum"/>
    <property type="evidence" value="ECO:0007669"/>
    <property type="project" value="UniProtKB-SubCell"/>
</dbReference>
<gene>
    <name evidence="20" type="ORF">OESDEN_15077</name>
</gene>
<keyword evidence="10" id="KW-0443">Lipid metabolism</keyword>